<dbReference type="InterPro" id="IPR004254">
    <property type="entry name" value="AdipoR/HlyIII-related"/>
</dbReference>
<evidence type="ECO:0000256" key="6">
    <source>
        <dbReference type="SAM" id="Phobius"/>
    </source>
</evidence>
<sequence>MALTRSAIKRQKQHGGGSAGGNDHHQSVERQRSKAAHWRELHDPATGRLLECRQAGSPAGSFPHTPWWHCMFHDPYERINFWSHALPGTFLLLLAALAAAGLFPGGAALSTFGCCAATTHLCSALTHIYPDSHSIEKADHLGIVATIVGTPITMLMAQEHGHVPGPMLAITLLLICAACLPPAPRVAGFIGGGCIAAFLYWHRLSSVVLVVQVVLYLTGAVAFLRNGGHDRWTGLTDHHFLHYFVTAATSLHVWHLLRAEEAQ</sequence>
<organism evidence="7 8">
    <name type="scientific">Chlorella vulgaris</name>
    <name type="common">Green alga</name>
    <dbReference type="NCBI Taxonomy" id="3077"/>
    <lineage>
        <taxon>Eukaryota</taxon>
        <taxon>Viridiplantae</taxon>
        <taxon>Chlorophyta</taxon>
        <taxon>core chlorophytes</taxon>
        <taxon>Trebouxiophyceae</taxon>
        <taxon>Chlorellales</taxon>
        <taxon>Chlorellaceae</taxon>
        <taxon>Chlorella clade</taxon>
        <taxon>Chlorella</taxon>
    </lineage>
</organism>
<comment type="caution">
    <text evidence="7">The sequence shown here is derived from an EMBL/GenBank/DDBJ whole genome shotgun (WGS) entry which is preliminary data.</text>
</comment>
<name>A0A9D4YY95_CHLVU</name>
<feature type="transmembrane region" description="Helical" evidence="6">
    <location>
        <begin position="170"/>
        <end position="200"/>
    </location>
</feature>
<keyword evidence="8" id="KW-1185">Reference proteome</keyword>
<evidence type="ECO:0000256" key="2">
    <source>
        <dbReference type="ARBA" id="ARBA00022692"/>
    </source>
</evidence>
<dbReference type="OrthoDB" id="530204at2759"/>
<reference evidence="7" key="2">
    <citation type="submission" date="2020-11" db="EMBL/GenBank/DDBJ databases">
        <authorList>
            <person name="Cecchin M."/>
            <person name="Marcolungo L."/>
            <person name="Rossato M."/>
            <person name="Girolomoni L."/>
            <person name="Cosentino E."/>
            <person name="Cuine S."/>
            <person name="Li-Beisson Y."/>
            <person name="Delledonne M."/>
            <person name="Ballottari M."/>
        </authorList>
    </citation>
    <scope>NUCLEOTIDE SEQUENCE</scope>
    <source>
        <strain evidence="7">211/11P</strain>
        <tissue evidence="7">Whole cell</tissue>
    </source>
</reference>
<protein>
    <submittedName>
        <fullName evidence="7">Uncharacterized protein</fullName>
    </submittedName>
</protein>
<feature type="transmembrane region" description="Helical" evidence="6">
    <location>
        <begin position="240"/>
        <end position="257"/>
    </location>
</feature>
<dbReference type="Pfam" id="PF03006">
    <property type="entry name" value="HlyIII"/>
    <property type="match status" value="1"/>
</dbReference>
<dbReference type="Proteomes" id="UP001055712">
    <property type="component" value="Unassembled WGS sequence"/>
</dbReference>
<keyword evidence="4 6" id="KW-0472">Membrane</keyword>
<feature type="compositionally biased region" description="Basic and acidic residues" evidence="5">
    <location>
        <begin position="22"/>
        <end position="36"/>
    </location>
</feature>
<dbReference type="GO" id="GO:0016020">
    <property type="term" value="C:membrane"/>
    <property type="evidence" value="ECO:0007669"/>
    <property type="project" value="UniProtKB-SubCell"/>
</dbReference>
<evidence type="ECO:0000256" key="4">
    <source>
        <dbReference type="ARBA" id="ARBA00023136"/>
    </source>
</evidence>
<dbReference type="EMBL" id="SIDB01000005">
    <property type="protein sequence ID" value="KAI3432760.1"/>
    <property type="molecule type" value="Genomic_DNA"/>
</dbReference>
<feature type="transmembrane region" description="Helical" evidence="6">
    <location>
        <begin position="141"/>
        <end position="158"/>
    </location>
</feature>
<dbReference type="AlphaFoldDB" id="A0A9D4YY95"/>
<feature type="transmembrane region" description="Helical" evidence="6">
    <location>
        <begin position="109"/>
        <end position="129"/>
    </location>
</feature>
<evidence type="ECO:0000313" key="8">
    <source>
        <dbReference type="Proteomes" id="UP001055712"/>
    </source>
</evidence>
<evidence type="ECO:0000256" key="1">
    <source>
        <dbReference type="ARBA" id="ARBA00004141"/>
    </source>
</evidence>
<comment type="subcellular location">
    <subcellularLocation>
        <location evidence="1">Membrane</location>
        <topology evidence="1">Multi-pass membrane protein</topology>
    </subcellularLocation>
</comment>
<evidence type="ECO:0000313" key="7">
    <source>
        <dbReference type="EMBL" id="KAI3432760.1"/>
    </source>
</evidence>
<proteinExistence type="predicted"/>
<feature type="transmembrane region" description="Helical" evidence="6">
    <location>
        <begin position="81"/>
        <end position="103"/>
    </location>
</feature>
<evidence type="ECO:0000256" key="3">
    <source>
        <dbReference type="ARBA" id="ARBA00022989"/>
    </source>
</evidence>
<gene>
    <name evidence="7" type="ORF">D9Q98_004300</name>
</gene>
<keyword evidence="3 6" id="KW-1133">Transmembrane helix</keyword>
<keyword evidence="2 6" id="KW-0812">Transmembrane</keyword>
<reference evidence="7" key="1">
    <citation type="journal article" date="2019" name="Plant J.">
        <title>Chlorella vulgaris genome assembly and annotation reveals the molecular basis for metabolic acclimation to high light conditions.</title>
        <authorList>
            <person name="Cecchin M."/>
            <person name="Marcolungo L."/>
            <person name="Rossato M."/>
            <person name="Girolomoni L."/>
            <person name="Cosentino E."/>
            <person name="Cuine S."/>
            <person name="Li-Beisson Y."/>
            <person name="Delledonne M."/>
            <person name="Ballottari M."/>
        </authorList>
    </citation>
    <scope>NUCLEOTIDE SEQUENCE</scope>
    <source>
        <strain evidence="7">211/11P</strain>
    </source>
</reference>
<accession>A0A9D4YY95</accession>
<evidence type="ECO:0000256" key="5">
    <source>
        <dbReference type="SAM" id="MobiDB-lite"/>
    </source>
</evidence>
<dbReference type="GO" id="GO:0009744">
    <property type="term" value="P:response to sucrose"/>
    <property type="evidence" value="ECO:0007669"/>
    <property type="project" value="UniProtKB-ARBA"/>
</dbReference>
<feature type="region of interest" description="Disordered" evidence="5">
    <location>
        <begin position="1"/>
        <end position="36"/>
    </location>
</feature>
<feature type="transmembrane region" description="Helical" evidence="6">
    <location>
        <begin position="207"/>
        <end position="228"/>
    </location>
</feature>